<evidence type="ECO:0000313" key="17">
    <source>
        <dbReference type="Proteomes" id="UP000515140"/>
    </source>
</evidence>
<dbReference type="PRINTS" id="PR01012">
    <property type="entry name" value="NRPEPTIDEYR"/>
</dbReference>
<dbReference type="KEGG" id="pcw:110215375"/>
<evidence type="ECO:0000256" key="6">
    <source>
        <dbReference type="ARBA" id="ARBA00023040"/>
    </source>
</evidence>
<keyword evidence="7 15" id="KW-0472">Membrane</keyword>
<keyword evidence="17" id="KW-1185">Reference proteome</keyword>
<evidence type="ECO:0000256" key="10">
    <source>
        <dbReference type="ARBA" id="ARBA00023170"/>
    </source>
</evidence>
<dbReference type="InterPro" id="IPR000276">
    <property type="entry name" value="GPCR_Rhodpsn"/>
</dbReference>
<evidence type="ECO:0000256" key="9">
    <source>
        <dbReference type="ARBA" id="ARBA00023157"/>
    </source>
</evidence>
<name>A0A6P5L6M9_PHACI</name>
<dbReference type="FunCoup" id="A0A6P5L6M9">
    <property type="interactions" value="934"/>
</dbReference>
<dbReference type="AlphaFoldDB" id="A0A6P5L6M9"/>
<comment type="subcellular location">
    <subcellularLocation>
        <location evidence="1">Cell membrane</location>
        <topology evidence="1">Multi-pass membrane protein</topology>
    </subcellularLocation>
</comment>
<evidence type="ECO:0000256" key="5">
    <source>
        <dbReference type="ARBA" id="ARBA00022989"/>
    </source>
</evidence>
<dbReference type="GeneID" id="110215375"/>
<evidence type="ECO:0000256" key="2">
    <source>
        <dbReference type="ARBA" id="ARBA00010663"/>
    </source>
</evidence>
<dbReference type="InterPro" id="IPR000611">
    <property type="entry name" value="NPY_rcpt"/>
</dbReference>
<feature type="transmembrane region" description="Helical" evidence="15">
    <location>
        <begin position="300"/>
        <end position="324"/>
    </location>
</feature>
<evidence type="ECO:0000256" key="11">
    <source>
        <dbReference type="ARBA" id="ARBA00023180"/>
    </source>
</evidence>
<keyword evidence="9" id="KW-1015">Disulfide bond</keyword>
<protein>
    <submittedName>
        <fullName evidence="18">Neuropeptide Y receptor type 4-like</fullName>
    </submittedName>
</protein>
<comment type="similarity">
    <text evidence="2 14">Belongs to the G-protein coupled receptor 1 family.</text>
</comment>
<feature type="transmembrane region" description="Helical" evidence="15">
    <location>
        <begin position="262"/>
        <end position="280"/>
    </location>
</feature>
<dbReference type="PRINTS" id="PR01015">
    <property type="entry name" value="NRPEPTIDEY4R"/>
</dbReference>
<evidence type="ECO:0000256" key="3">
    <source>
        <dbReference type="ARBA" id="ARBA00022475"/>
    </source>
</evidence>
<dbReference type="PANTHER" id="PTHR24235:SF25">
    <property type="entry name" value="NEUROPEPTIDE Y RECEPTOR TYPE 4-RELATED"/>
    <property type="match status" value="1"/>
</dbReference>
<feature type="transmembrane region" description="Helical" evidence="15">
    <location>
        <begin position="78"/>
        <end position="103"/>
    </location>
</feature>
<keyword evidence="12 14" id="KW-0807">Transducer</keyword>
<feature type="transmembrane region" description="Helical" evidence="15">
    <location>
        <begin position="156"/>
        <end position="175"/>
    </location>
</feature>
<keyword evidence="10 14" id="KW-0675">Receptor</keyword>
<keyword evidence="6 14" id="KW-0297">G-protein coupled receptor</keyword>
<accession>A0A6P5L6M9</accession>
<dbReference type="PROSITE" id="PS50262">
    <property type="entry name" value="G_PROTEIN_RECEP_F1_2"/>
    <property type="match status" value="1"/>
</dbReference>
<dbReference type="Pfam" id="PF00001">
    <property type="entry name" value="7tm_1"/>
    <property type="match status" value="1"/>
</dbReference>
<dbReference type="PRINTS" id="PR00237">
    <property type="entry name" value="GPCRRHODOPSN"/>
</dbReference>
<evidence type="ECO:0000256" key="7">
    <source>
        <dbReference type="ARBA" id="ARBA00023136"/>
    </source>
</evidence>
<proteinExistence type="inferred from homology"/>
<evidence type="ECO:0000256" key="4">
    <source>
        <dbReference type="ARBA" id="ARBA00022692"/>
    </source>
</evidence>
<evidence type="ECO:0000256" key="13">
    <source>
        <dbReference type="ARBA" id="ARBA00023288"/>
    </source>
</evidence>
<evidence type="ECO:0000256" key="14">
    <source>
        <dbReference type="RuleBase" id="RU000688"/>
    </source>
</evidence>
<keyword evidence="5 15" id="KW-1133">Transmembrane helix</keyword>
<dbReference type="RefSeq" id="XP_020852419.1">
    <property type="nucleotide sequence ID" value="XM_020996760.1"/>
</dbReference>
<dbReference type="GO" id="GO:0043005">
    <property type="term" value="C:neuron projection"/>
    <property type="evidence" value="ECO:0007669"/>
    <property type="project" value="TreeGrafter"/>
</dbReference>
<keyword evidence="13" id="KW-0449">Lipoprotein</keyword>
<feature type="transmembrane region" description="Helical" evidence="15">
    <location>
        <begin position="115"/>
        <end position="136"/>
    </location>
</feature>
<dbReference type="InParanoid" id="A0A6P5L6M9"/>
<dbReference type="InterPro" id="IPR017452">
    <property type="entry name" value="GPCR_Rhodpsn_7TM"/>
</dbReference>
<dbReference type="Gene3D" id="1.20.1070.10">
    <property type="entry name" value="Rhodopsin 7-helix transmembrane proteins"/>
    <property type="match status" value="1"/>
</dbReference>
<keyword evidence="11" id="KW-0325">Glycoprotein</keyword>
<dbReference type="FunFam" id="1.20.1070.10:FF:000062">
    <property type="entry name" value="Neuropeptide Y receptor type 1"/>
    <property type="match status" value="1"/>
</dbReference>
<keyword evidence="4 14" id="KW-0812">Transmembrane</keyword>
<dbReference type="PANTHER" id="PTHR24235">
    <property type="entry name" value="NEUROPEPTIDE Y RECEPTOR"/>
    <property type="match status" value="1"/>
</dbReference>
<sequence>MNSTNFSNLLPVLPQGQNRSWGRGILSNFSDHCQNSIDMNTFLVIAYSLETFIGILGNLCLVGVVIRQREKANVTNILIANLAFSDFIMSLFCQPFTLIYTIMDYWIFGDAMCKLSAFIQCMSVTVSVLSLVLIALERHHMITNPLGYMPNMVQAYLGIVATWLIACFLAMPFMANSILRNVFQKNQSKAMDFLVDKAVCTESWPTAQHKSIYTILLLFLQYFAPLTFIIVCYLRIHRRLKRRRHLFKKSEHSLGVTQMKRINSVLLSMVAAFAICWLPLHVFNSLEDWYHEAIPICYGNLIFLVCHLVAMASTCINPIIYGFLNSNFKKEVKPLVLICQNKPSKEIYEQLPLSTMQSELSKESLKWSSEPNPV</sequence>
<evidence type="ECO:0000256" key="8">
    <source>
        <dbReference type="ARBA" id="ARBA00023139"/>
    </source>
</evidence>
<evidence type="ECO:0000259" key="16">
    <source>
        <dbReference type="PROSITE" id="PS50262"/>
    </source>
</evidence>
<organism evidence="17 18">
    <name type="scientific">Phascolarctos cinereus</name>
    <name type="common">Koala</name>
    <dbReference type="NCBI Taxonomy" id="38626"/>
    <lineage>
        <taxon>Eukaryota</taxon>
        <taxon>Metazoa</taxon>
        <taxon>Chordata</taxon>
        <taxon>Craniata</taxon>
        <taxon>Vertebrata</taxon>
        <taxon>Euteleostomi</taxon>
        <taxon>Mammalia</taxon>
        <taxon>Metatheria</taxon>
        <taxon>Diprotodontia</taxon>
        <taxon>Phascolarctidae</taxon>
        <taxon>Phascolarctos</taxon>
    </lineage>
</organism>
<evidence type="ECO:0000256" key="12">
    <source>
        <dbReference type="ARBA" id="ARBA00023224"/>
    </source>
</evidence>
<keyword evidence="3" id="KW-1003">Cell membrane</keyword>
<dbReference type="GO" id="GO:0005886">
    <property type="term" value="C:plasma membrane"/>
    <property type="evidence" value="ECO:0007669"/>
    <property type="project" value="UniProtKB-SubCell"/>
</dbReference>
<evidence type="ECO:0000256" key="15">
    <source>
        <dbReference type="SAM" id="Phobius"/>
    </source>
</evidence>
<evidence type="ECO:0000256" key="1">
    <source>
        <dbReference type="ARBA" id="ARBA00004651"/>
    </source>
</evidence>
<gene>
    <name evidence="18" type="primary">LOC110215375</name>
</gene>
<feature type="transmembrane region" description="Helical" evidence="15">
    <location>
        <begin position="44"/>
        <end position="66"/>
    </location>
</feature>
<dbReference type="InterPro" id="IPR001933">
    <property type="entry name" value="NPY4_rcpt"/>
</dbReference>
<dbReference type="SUPFAM" id="SSF81321">
    <property type="entry name" value="Family A G protein-coupled receptor-like"/>
    <property type="match status" value="1"/>
</dbReference>
<dbReference type="GO" id="GO:0001602">
    <property type="term" value="F:pancreatic polypeptide receptor activity"/>
    <property type="evidence" value="ECO:0007669"/>
    <property type="project" value="TreeGrafter"/>
</dbReference>
<feature type="transmembrane region" description="Helical" evidence="15">
    <location>
        <begin position="212"/>
        <end position="234"/>
    </location>
</feature>
<reference evidence="18" key="1">
    <citation type="submission" date="2025-08" db="UniProtKB">
        <authorList>
            <consortium name="RefSeq"/>
        </authorList>
    </citation>
    <scope>IDENTIFICATION</scope>
    <source>
        <tissue evidence="18">Spleen</tissue>
    </source>
</reference>
<dbReference type="GO" id="GO:0042923">
    <property type="term" value="F:neuropeptide binding"/>
    <property type="evidence" value="ECO:0007669"/>
    <property type="project" value="TreeGrafter"/>
</dbReference>
<evidence type="ECO:0000313" key="18">
    <source>
        <dbReference type="RefSeq" id="XP_020852419.1"/>
    </source>
</evidence>
<dbReference type="Proteomes" id="UP000515140">
    <property type="component" value="Unplaced"/>
</dbReference>
<feature type="domain" description="G-protein coupled receptors family 1 profile" evidence="16">
    <location>
        <begin position="57"/>
        <end position="321"/>
    </location>
</feature>
<dbReference type="PROSITE" id="PS00237">
    <property type="entry name" value="G_PROTEIN_RECEP_F1_1"/>
    <property type="match status" value="1"/>
</dbReference>
<keyword evidence="8" id="KW-0564">Palmitate</keyword>